<sequence>MFNIKISPSDHSPLLLELQVGSAPTHEYRFKFENWWMTHQGCEEIIRNCWDRMHGHGIEEKIEECGRELLQWGKDAFGSFASRIKSCNRELKRYKNIPNNSVISKSSWLLIPLGSFQSKWYNKNASGSSTLISPNDIPGHILLPAPNGIYSKLFPLKSILLSRNLSGIKLSGSIQYLGSLPIAHALTMILPLITHFSLLSLGSNNGEEGCNLRVSFTIDFKYFKSLIPASSTMPFLLNTCLTSSCAFFITLGFLIISAIAQSTIVADVSVPAVKMS</sequence>
<gene>
    <name evidence="2" type="ORF">F8388_008099</name>
</gene>
<feature type="transmembrane region" description="Helical" evidence="1">
    <location>
        <begin position="235"/>
        <end position="256"/>
    </location>
</feature>
<evidence type="ECO:0000256" key="1">
    <source>
        <dbReference type="SAM" id="Phobius"/>
    </source>
</evidence>
<keyword evidence="1" id="KW-0812">Transmembrane</keyword>
<proteinExistence type="predicted"/>
<evidence type="ECO:0000313" key="3">
    <source>
        <dbReference type="Proteomes" id="UP000525078"/>
    </source>
</evidence>
<dbReference type="Proteomes" id="UP000525078">
    <property type="component" value="Unassembled WGS sequence"/>
</dbReference>
<comment type="caution">
    <text evidence="2">The sequence shown here is derived from an EMBL/GenBank/DDBJ whole genome shotgun (WGS) entry which is preliminary data.</text>
</comment>
<dbReference type="AlphaFoldDB" id="A0A7J6EV30"/>
<dbReference type="EMBL" id="JAATIP010000185">
    <property type="protein sequence ID" value="KAF4362215.1"/>
    <property type="molecule type" value="Genomic_DNA"/>
</dbReference>
<keyword evidence="1" id="KW-0472">Membrane</keyword>
<reference evidence="2 3" key="1">
    <citation type="journal article" date="2020" name="bioRxiv">
        <title>Sequence and annotation of 42 cannabis genomes reveals extensive copy number variation in cannabinoid synthesis and pathogen resistance genes.</title>
        <authorList>
            <person name="Mckernan K.J."/>
            <person name="Helbert Y."/>
            <person name="Kane L.T."/>
            <person name="Ebling H."/>
            <person name="Zhang L."/>
            <person name="Liu B."/>
            <person name="Eaton Z."/>
            <person name="Mclaughlin S."/>
            <person name="Kingan S."/>
            <person name="Baybayan P."/>
            <person name="Concepcion G."/>
            <person name="Jordan M."/>
            <person name="Riva A."/>
            <person name="Barbazuk W."/>
            <person name="Harkins T."/>
        </authorList>
    </citation>
    <scope>NUCLEOTIDE SEQUENCE [LARGE SCALE GENOMIC DNA]</scope>
    <source>
        <strain evidence="3">cv. Jamaican Lion 4</strain>
        <tissue evidence="2">Leaf</tissue>
    </source>
</reference>
<name>A0A7J6EV30_CANSA</name>
<keyword evidence="1" id="KW-1133">Transmembrane helix</keyword>
<organism evidence="2 3">
    <name type="scientific">Cannabis sativa</name>
    <name type="common">Hemp</name>
    <name type="synonym">Marijuana</name>
    <dbReference type="NCBI Taxonomy" id="3483"/>
    <lineage>
        <taxon>Eukaryota</taxon>
        <taxon>Viridiplantae</taxon>
        <taxon>Streptophyta</taxon>
        <taxon>Embryophyta</taxon>
        <taxon>Tracheophyta</taxon>
        <taxon>Spermatophyta</taxon>
        <taxon>Magnoliopsida</taxon>
        <taxon>eudicotyledons</taxon>
        <taxon>Gunneridae</taxon>
        <taxon>Pentapetalae</taxon>
        <taxon>rosids</taxon>
        <taxon>fabids</taxon>
        <taxon>Rosales</taxon>
        <taxon>Cannabaceae</taxon>
        <taxon>Cannabis</taxon>
    </lineage>
</organism>
<protein>
    <submittedName>
        <fullName evidence="2">Uncharacterized protein</fullName>
    </submittedName>
</protein>
<evidence type="ECO:0000313" key="2">
    <source>
        <dbReference type="EMBL" id="KAF4362215.1"/>
    </source>
</evidence>
<accession>A0A7J6EV30</accession>